<evidence type="ECO:0000256" key="1">
    <source>
        <dbReference type="SAM" id="Phobius"/>
    </source>
</evidence>
<evidence type="ECO:0000313" key="2">
    <source>
        <dbReference type="EMBL" id="MPN28126.1"/>
    </source>
</evidence>
<organism evidence="2">
    <name type="scientific">bioreactor metagenome</name>
    <dbReference type="NCBI Taxonomy" id="1076179"/>
    <lineage>
        <taxon>unclassified sequences</taxon>
        <taxon>metagenomes</taxon>
        <taxon>ecological metagenomes</taxon>
    </lineage>
</organism>
<gene>
    <name evidence="2" type="ORF">SDC9_175565</name>
</gene>
<proteinExistence type="predicted"/>
<reference evidence="2" key="1">
    <citation type="submission" date="2019-08" db="EMBL/GenBank/DDBJ databases">
        <authorList>
            <person name="Kucharzyk K."/>
            <person name="Murdoch R.W."/>
            <person name="Higgins S."/>
            <person name="Loffler F."/>
        </authorList>
    </citation>
    <scope>NUCLEOTIDE SEQUENCE</scope>
</reference>
<keyword evidence="1" id="KW-0472">Membrane</keyword>
<keyword evidence="1" id="KW-0812">Transmembrane</keyword>
<protein>
    <submittedName>
        <fullName evidence="2">Uncharacterized protein</fullName>
    </submittedName>
</protein>
<dbReference type="AlphaFoldDB" id="A0A645GPL3"/>
<feature type="transmembrane region" description="Helical" evidence="1">
    <location>
        <begin position="31"/>
        <end position="49"/>
    </location>
</feature>
<comment type="caution">
    <text evidence="2">The sequence shown here is derived from an EMBL/GenBank/DDBJ whole genome shotgun (WGS) entry which is preliminary data.</text>
</comment>
<sequence length="138" mass="15386">MVTILPPESLTLQFLPGMNGVLHFLQKRKPSGIGVLVFWLIILAMNTYLTALSSMPLRAAVFDISARADMRSSAMREAAFLVTRLLAIYSRSYDQGHKGFPDFLLLVPEIADGALGVVYPQEDEVVVEGLHRRIPIRF</sequence>
<dbReference type="EMBL" id="VSSQ01078283">
    <property type="protein sequence ID" value="MPN28126.1"/>
    <property type="molecule type" value="Genomic_DNA"/>
</dbReference>
<name>A0A645GPL3_9ZZZZ</name>
<accession>A0A645GPL3</accession>
<keyword evidence="1" id="KW-1133">Transmembrane helix</keyword>